<dbReference type="WBParaSite" id="GPUH_0000693601-mRNA-1">
    <property type="protein sequence ID" value="GPUH_0000693601-mRNA-1"/>
    <property type="gene ID" value="GPUH_0000693601"/>
</dbReference>
<organism evidence="5">
    <name type="scientific">Gongylonema pulchrum</name>
    <dbReference type="NCBI Taxonomy" id="637853"/>
    <lineage>
        <taxon>Eukaryota</taxon>
        <taxon>Metazoa</taxon>
        <taxon>Ecdysozoa</taxon>
        <taxon>Nematoda</taxon>
        <taxon>Chromadorea</taxon>
        <taxon>Rhabditida</taxon>
        <taxon>Spirurina</taxon>
        <taxon>Spiruromorpha</taxon>
        <taxon>Spiruroidea</taxon>
        <taxon>Gongylonematidae</taxon>
        <taxon>Gongylonema</taxon>
    </lineage>
</organism>
<dbReference type="AlphaFoldDB" id="A0A183DDY6"/>
<evidence type="ECO:0000313" key="5">
    <source>
        <dbReference type="WBParaSite" id="GPUH_0000693601-mRNA-1"/>
    </source>
</evidence>
<dbReference type="Pfam" id="PF01403">
    <property type="entry name" value="Sema"/>
    <property type="match status" value="1"/>
</dbReference>
<dbReference type="Gene3D" id="2.130.10.10">
    <property type="entry name" value="YVTN repeat-like/Quinoprotein amine dehydrogenase"/>
    <property type="match status" value="1"/>
</dbReference>
<proteinExistence type="predicted"/>
<name>A0A183DDY6_9BILA</name>
<dbReference type="PROSITE" id="PS51004">
    <property type="entry name" value="SEMA"/>
    <property type="match status" value="1"/>
</dbReference>
<protein>
    <submittedName>
        <fullName evidence="5">Sema domain-containing protein</fullName>
    </submittedName>
</protein>
<dbReference type="Proteomes" id="UP000271098">
    <property type="component" value="Unassembled WGS sequence"/>
</dbReference>
<comment type="caution">
    <text evidence="1">Lacks conserved residue(s) required for the propagation of feature annotation.</text>
</comment>
<reference evidence="3 4" key="2">
    <citation type="submission" date="2018-11" db="EMBL/GenBank/DDBJ databases">
        <authorList>
            <consortium name="Pathogen Informatics"/>
        </authorList>
    </citation>
    <scope>NUCLEOTIDE SEQUENCE [LARGE SCALE GENOMIC DNA]</scope>
</reference>
<accession>A0A183DDY6</accession>
<dbReference type="InterPro" id="IPR015943">
    <property type="entry name" value="WD40/YVTN_repeat-like_dom_sf"/>
</dbReference>
<evidence type="ECO:0000259" key="2">
    <source>
        <dbReference type="PROSITE" id="PS51004"/>
    </source>
</evidence>
<feature type="domain" description="Sema" evidence="2">
    <location>
        <begin position="1"/>
        <end position="84"/>
    </location>
</feature>
<evidence type="ECO:0000313" key="3">
    <source>
        <dbReference type="EMBL" id="VDK56599.1"/>
    </source>
</evidence>
<dbReference type="SUPFAM" id="SSF101912">
    <property type="entry name" value="Sema domain"/>
    <property type="match status" value="1"/>
</dbReference>
<dbReference type="InterPro" id="IPR036352">
    <property type="entry name" value="Semap_dom_sf"/>
</dbReference>
<gene>
    <name evidence="3" type="ORF">GPUH_LOCUS6928</name>
</gene>
<dbReference type="OrthoDB" id="9988752at2759"/>
<dbReference type="InterPro" id="IPR001627">
    <property type="entry name" value="Semap_dom"/>
</dbReference>
<evidence type="ECO:0000256" key="1">
    <source>
        <dbReference type="PROSITE-ProRule" id="PRU00352"/>
    </source>
</evidence>
<reference evidence="5" key="1">
    <citation type="submission" date="2016-06" db="UniProtKB">
        <authorList>
            <consortium name="WormBaseParasite"/>
        </authorList>
    </citation>
    <scope>IDENTIFICATION</scope>
</reference>
<dbReference type="EMBL" id="UYRT01017103">
    <property type="protein sequence ID" value="VDK56599.1"/>
    <property type="molecule type" value="Genomic_DNA"/>
</dbReference>
<evidence type="ECO:0000313" key="4">
    <source>
        <dbReference type="Proteomes" id="UP000271098"/>
    </source>
</evidence>
<keyword evidence="4" id="KW-1185">Reference proteome</keyword>
<sequence>MDDAIQNYFGAPVAVHSGLDHFTQISVDAQVQAVDGRFYDVIFVGTDLGNIFKVVNLAGTKTITKQTSHHICTFHITDVGTIIT</sequence>